<dbReference type="EMBL" id="UINC01014839">
    <property type="protein sequence ID" value="SVA62977.1"/>
    <property type="molecule type" value="Genomic_DNA"/>
</dbReference>
<accession>A0A381XFN3</accession>
<evidence type="ECO:0000313" key="1">
    <source>
        <dbReference type="EMBL" id="SVA62977.1"/>
    </source>
</evidence>
<reference evidence="1" key="1">
    <citation type="submission" date="2018-05" db="EMBL/GenBank/DDBJ databases">
        <authorList>
            <person name="Lanie J.A."/>
            <person name="Ng W.-L."/>
            <person name="Kazmierczak K.M."/>
            <person name="Andrzejewski T.M."/>
            <person name="Davidsen T.M."/>
            <person name="Wayne K.J."/>
            <person name="Tettelin H."/>
            <person name="Glass J.I."/>
            <person name="Rusch D."/>
            <person name="Podicherti R."/>
            <person name="Tsui H.-C.T."/>
            <person name="Winkler M.E."/>
        </authorList>
    </citation>
    <scope>NUCLEOTIDE SEQUENCE</scope>
</reference>
<organism evidence="1">
    <name type="scientific">marine metagenome</name>
    <dbReference type="NCBI Taxonomy" id="408172"/>
    <lineage>
        <taxon>unclassified sequences</taxon>
        <taxon>metagenomes</taxon>
        <taxon>ecological metagenomes</taxon>
    </lineage>
</organism>
<dbReference type="AlphaFoldDB" id="A0A381XFN3"/>
<name>A0A381XFN3_9ZZZZ</name>
<proteinExistence type="predicted"/>
<protein>
    <submittedName>
        <fullName evidence="1">Uncharacterized protein</fullName>
    </submittedName>
</protein>
<sequence length="37" mass="4460">MPKNVEKDRFYYHEDFLGSPDGRAVRILSEYFGPLRR</sequence>
<gene>
    <name evidence="1" type="ORF">METZ01_LOCUS115831</name>
</gene>
<feature type="non-terminal residue" evidence="1">
    <location>
        <position position="37"/>
    </location>
</feature>